<dbReference type="Proteomes" id="UP000499080">
    <property type="component" value="Unassembled WGS sequence"/>
</dbReference>
<dbReference type="EMBL" id="BGPR01224344">
    <property type="protein sequence ID" value="GBN68905.1"/>
    <property type="molecule type" value="Genomic_DNA"/>
</dbReference>
<dbReference type="AlphaFoldDB" id="A0A4Y2R0P0"/>
<feature type="compositionally biased region" description="Low complexity" evidence="1">
    <location>
        <begin position="56"/>
        <end position="66"/>
    </location>
</feature>
<evidence type="ECO:0000256" key="1">
    <source>
        <dbReference type="SAM" id="MobiDB-lite"/>
    </source>
</evidence>
<feature type="non-terminal residue" evidence="2">
    <location>
        <position position="78"/>
    </location>
</feature>
<reference evidence="2 3" key="1">
    <citation type="journal article" date="2019" name="Sci. Rep.">
        <title>Orb-weaving spider Araneus ventricosus genome elucidates the spidroin gene catalogue.</title>
        <authorList>
            <person name="Kono N."/>
            <person name="Nakamura H."/>
            <person name="Ohtoshi R."/>
            <person name="Moran D.A.P."/>
            <person name="Shinohara A."/>
            <person name="Yoshida Y."/>
            <person name="Fujiwara M."/>
            <person name="Mori M."/>
            <person name="Tomita M."/>
            <person name="Arakawa K."/>
        </authorList>
    </citation>
    <scope>NUCLEOTIDE SEQUENCE [LARGE SCALE GENOMIC DNA]</scope>
</reference>
<evidence type="ECO:0000313" key="2">
    <source>
        <dbReference type="EMBL" id="GBN68905.1"/>
    </source>
</evidence>
<keyword evidence="3" id="KW-1185">Reference proteome</keyword>
<protein>
    <submittedName>
        <fullName evidence="2">Uncharacterized protein</fullName>
    </submittedName>
</protein>
<organism evidence="2 3">
    <name type="scientific">Araneus ventricosus</name>
    <name type="common">Orbweaver spider</name>
    <name type="synonym">Epeira ventricosa</name>
    <dbReference type="NCBI Taxonomy" id="182803"/>
    <lineage>
        <taxon>Eukaryota</taxon>
        <taxon>Metazoa</taxon>
        <taxon>Ecdysozoa</taxon>
        <taxon>Arthropoda</taxon>
        <taxon>Chelicerata</taxon>
        <taxon>Arachnida</taxon>
        <taxon>Araneae</taxon>
        <taxon>Araneomorphae</taxon>
        <taxon>Entelegynae</taxon>
        <taxon>Araneoidea</taxon>
        <taxon>Araneidae</taxon>
        <taxon>Araneus</taxon>
    </lineage>
</organism>
<accession>A0A4Y2R0P0</accession>
<feature type="region of interest" description="Disordered" evidence="1">
    <location>
        <begin position="36"/>
        <end position="78"/>
    </location>
</feature>
<name>A0A4Y2R0P0_ARAVE</name>
<evidence type="ECO:0000313" key="3">
    <source>
        <dbReference type="Proteomes" id="UP000499080"/>
    </source>
</evidence>
<gene>
    <name evidence="2" type="ORF">AVEN_76913_1</name>
</gene>
<proteinExistence type="predicted"/>
<comment type="caution">
    <text evidence="2">The sequence shown here is derived from an EMBL/GenBank/DDBJ whole genome shotgun (WGS) entry which is preliminary data.</text>
</comment>
<sequence>MFVPSCSAGGGPPVLTLVFDAFMPITKRFEPRVHSLQGTAGDSLDGIPGPPGVPGFPGDKGFPGAPGRSGETGLTGPK</sequence>